<dbReference type="Proteomes" id="UP000037122">
    <property type="component" value="Unassembled WGS sequence"/>
</dbReference>
<organism evidence="1 2">
    <name type="scientific">Candidozyma auris</name>
    <name type="common">Yeast</name>
    <name type="synonym">Candida auris</name>
    <dbReference type="NCBI Taxonomy" id="498019"/>
    <lineage>
        <taxon>Eukaryota</taxon>
        <taxon>Fungi</taxon>
        <taxon>Dikarya</taxon>
        <taxon>Ascomycota</taxon>
        <taxon>Saccharomycotina</taxon>
        <taxon>Pichiomycetes</taxon>
        <taxon>Metschnikowiaceae</taxon>
        <taxon>Candidozyma</taxon>
    </lineage>
</organism>
<evidence type="ECO:0000313" key="1">
    <source>
        <dbReference type="EMBL" id="KND95679.1"/>
    </source>
</evidence>
<dbReference type="AlphaFoldDB" id="A0A0L0NNT4"/>
<name>A0A0L0NNT4_CANAR</name>
<sequence>MNRCQSKVGKAMCPADFLSKEVAALSGRIFLRRRKKVLDPGMEVTKEKSTHMFWNHVKQWAAKETKIQSRCLEPLEVSSLRTCHRLW</sequence>
<dbReference type="EMBL" id="LGST01000066">
    <property type="protein sequence ID" value="KND95679.1"/>
    <property type="molecule type" value="Genomic_DNA"/>
</dbReference>
<dbReference type="VEuPathDB" id="FungiDB:QG37_08004"/>
<protein>
    <submittedName>
        <fullName evidence="1">Uncharacterized protein</fullName>
    </submittedName>
</protein>
<accession>A0A0L0NNT4</accession>
<gene>
    <name evidence="1" type="ORF">QG37_08004</name>
</gene>
<evidence type="ECO:0000313" key="2">
    <source>
        <dbReference type="Proteomes" id="UP000037122"/>
    </source>
</evidence>
<reference evidence="2" key="1">
    <citation type="journal article" date="2015" name="BMC Genomics">
        <title>Draft genome of a commonly misdiagnosed multidrug resistant pathogen Candida auris.</title>
        <authorList>
            <person name="Chatterjee S."/>
            <person name="Alampalli S.V."/>
            <person name="Nageshan R.K."/>
            <person name="Chettiar S.T."/>
            <person name="Joshi S."/>
            <person name="Tatu U.S."/>
        </authorList>
    </citation>
    <scope>NUCLEOTIDE SEQUENCE [LARGE SCALE GENOMIC DNA]</scope>
    <source>
        <strain evidence="2">6684</strain>
    </source>
</reference>
<comment type="caution">
    <text evidence="1">The sequence shown here is derived from an EMBL/GenBank/DDBJ whole genome shotgun (WGS) entry which is preliminary data.</text>
</comment>
<proteinExistence type="predicted"/>